<feature type="transmembrane region" description="Helical" evidence="8">
    <location>
        <begin position="363"/>
        <end position="382"/>
    </location>
</feature>
<gene>
    <name evidence="10" type="ORF">GKZ75_10805</name>
</gene>
<feature type="transmembrane region" description="Helical" evidence="8">
    <location>
        <begin position="609"/>
        <end position="638"/>
    </location>
</feature>
<reference evidence="10 11" key="1">
    <citation type="submission" date="2019-11" db="EMBL/GenBank/DDBJ databases">
        <title>Draft genome sequence of Kocuria indica DP-K7, a methyl red degrading Actinobacterium.</title>
        <authorList>
            <person name="Kumaran S."/>
            <person name="Tischler D."/>
            <person name="Ngo A.C.R."/>
            <person name="Schultes F."/>
        </authorList>
    </citation>
    <scope>NUCLEOTIDE SEQUENCE [LARGE SCALE GENOMIC DNA]</scope>
    <source>
        <strain evidence="10 11">DP-K7</strain>
    </source>
</reference>
<evidence type="ECO:0000256" key="1">
    <source>
        <dbReference type="ARBA" id="ARBA00004651"/>
    </source>
</evidence>
<keyword evidence="5 8" id="KW-0472">Membrane</keyword>
<comment type="similarity">
    <text evidence="6">Belongs to the ABC-4 integral membrane protein family.</text>
</comment>
<comment type="caution">
    <text evidence="10">The sequence shown here is derived from an EMBL/GenBank/DDBJ whole genome shotgun (WGS) entry which is preliminary data.</text>
</comment>
<evidence type="ECO:0000256" key="7">
    <source>
        <dbReference type="SAM" id="MobiDB-lite"/>
    </source>
</evidence>
<evidence type="ECO:0000313" key="10">
    <source>
        <dbReference type="EMBL" id="NDO78700.1"/>
    </source>
</evidence>
<evidence type="ECO:0000256" key="2">
    <source>
        <dbReference type="ARBA" id="ARBA00022475"/>
    </source>
</evidence>
<keyword evidence="3 8" id="KW-0812">Transmembrane</keyword>
<evidence type="ECO:0000256" key="5">
    <source>
        <dbReference type="ARBA" id="ARBA00023136"/>
    </source>
</evidence>
<dbReference type="InterPro" id="IPR003838">
    <property type="entry name" value="ABC3_permease_C"/>
</dbReference>
<feature type="transmembrane region" description="Helical" evidence="8">
    <location>
        <begin position="267"/>
        <end position="291"/>
    </location>
</feature>
<dbReference type="PANTHER" id="PTHR30572:SF4">
    <property type="entry name" value="ABC TRANSPORTER PERMEASE YTRF"/>
    <property type="match status" value="1"/>
</dbReference>
<evidence type="ECO:0000259" key="9">
    <source>
        <dbReference type="Pfam" id="PF02687"/>
    </source>
</evidence>
<sequence>MLRVVTSRLRLQWTRYALVVVCVAVSAAFVTAALGLASTLSASMAATAAAPFRNADAVVLSPNEEQAQAEASPQQLREIENLPGVEHAWAPHIKATVPAGTKAGPDGTTWLGDLPGDTSLAPVAPEQGAFPTSPTQVLVSGATAEKLGVGVGDTLRLAQPDNPSGGSAQYTVSGITARDTPPGLPHVYATAQGIERVGGTSIPSTFQGSAVLLRMNGTPDQGRLDSLAPEVNRILKTGAGGTPALTVQTPEDVATQNVKNIAQGTNVLAVFLGLFAGLSVLVALLVVTNTLSVLTTQRARELALLRCVGATGTQLRRAVMLEGLVIGVVASALGVAGVVGLVALLRAVVSLGSVSLTLAPRDVIAGLVTGVLLTLVASLGPARRARGAAALDGLRGSRSADGIPMLRVISGAVILVAGAGTLVFGALTHNPGLGIAGGLASFLGVVMTSRAYVPALVRGAGSVLPGGIASKLAATNAARYPGRTSTTATALLIGVLLVATVLTGQHVARVNLLDQLDRERPVDIAVPMTAGPLSEQQLTELRALPDVLGVQTSGDLPYGVSATIDAAQRLDVQEATKLEESVAKILHVGTDQLGGALLEKAGYVNLLDILLAVVLALLAVAVVVSVLGIASTTSLSVLERSRENSPLRALGLSKRQLGALIRREALVISLVATVVGLVVGWLFGMLGVMSLVVEGMTVRPVVPWGGFLLILAGAVVVAVIASALPVRRATKLNPVEGLARVD</sequence>
<feature type="region of interest" description="Disordered" evidence="7">
    <location>
        <begin position="97"/>
        <end position="133"/>
    </location>
</feature>
<dbReference type="AlphaFoldDB" id="A0A6N9R2B1"/>
<feature type="transmembrane region" description="Helical" evidence="8">
    <location>
        <begin position="488"/>
        <end position="508"/>
    </location>
</feature>
<dbReference type="RefSeq" id="WP_162230018.1">
    <property type="nucleotide sequence ID" value="NZ_WMHZ01000015.1"/>
</dbReference>
<evidence type="ECO:0000256" key="4">
    <source>
        <dbReference type="ARBA" id="ARBA00022989"/>
    </source>
</evidence>
<dbReference type="PANTHER" id="PTHR30572">
    <property type="entry name" value="MEMBRANE COMPONENT OF TRANSPORTER-RELATED"/>
    <property type="match status" value="1"/>
</dbReference>
<dbReference type="Pfam" id="PF02687">
    <property type="entry name" value="FtsX"/>
    <property type="match status" value="2"/>
</dbReference>
<evidence type="ECO:0000256" key="3">
    <source>
        <dbReference type="ARBA" id="ARBA00022692"/>
    </source>
</evidence>
<keyword evidence="4 8" id="KW-1133">Transmembrane helix</keyword>
<name>A0A6N9R2B1_9MICC</name>
<comment type="subcellular location">
    <subcellularLocation>
        <location evidence="1">Cell membrane</location>
        <topology evidence="1">Multi-pass membrane protein</topology>
    </subcellularLocation>
</comment>
<feature type="transmembrane region" description="Helical" evidence="8">
    <location>
        <begin position="324"/>
        <end position="343"/>
    </location>
</feature>
<evidence type="ECO:0000256" key="8">
    <source>
        <dbReference type="SAM" id="Phobius"/>
    </source>
</evidence>
<feature type="transmembrane region" description="Helical" evidence="8">
    <location>
        <begin position="665"/>
        <end position="692"/>
    </location>
</feature>
<keyword evidence="2" id="KW-1003">Cell membrane</keyword>
<feature type="transmembrane region" description="Helical" evidence="8">
    <location>
        <begin position="433"/>
        <end position="453"/>
    </location>
</feature>
<evidence type="ECO:0000313" key="11">
    <source>
        <dbReference type="Proteomes" id="UP000471026"/>
    </source>
</evidence>
<proteinExistence type="inferred from homology"/>
<feature type="transmembrane region" description="Helical" evidence="8">
    <location>
        <begin position="704"/>
        <end position="724"/>
    </location>
</feature>
<dbReference type="EMBL" id="WMHZ01000015">
    <property type="protein sequence ID" value="NDO78700.1"/>
    <property type="molecule type" value="Genomic_DNA"/>
</dbReference>
<accession>A0A6N9R2B1</accession>
<dbReference type="GO" id="GO:0005886">
    <property type="term" value="C:plasma membrane"/>
    <property type="evidence" value="ECO:0007669"/>
    <property type="project" value="UniProtKB-SubCell"/>
</dbReference>
<dbReference type="InterPro" id="IPR050250">
    <property type="entry name" value="Macrolide_Exporter_MacB"/>
</dbReference>
<dbReference type="GO" id="GO:0022857">
    <property type="term" value="F:transmembrane transporter activity"/>
    <property type="evidence" value="ECO:0007669"/>
    <property type="project" value="TreeGrafter"/>
</dbReference>
<organism evidence="10 11">
    <name type="scientific">Kocuria marina subsp. indica</name>
    <dbReference type="NCBI Taxonomy" id="1049583"/>
    <lineage>
        <taxon>Bacteria</taxon>
        <taxon>Bacillati</taxon>
        <taxon>Actinomycetota</taxon>
        <taxon>Actinomycetes</taxon>
        <taxon>Micrococcales</taxon>
        <taxon>Micrococcaceae</taxon>
        <taxon>Kocuria</taxon>
    </lineage>
</organism>
<evidence type="ECO:0000256" key="6">
    <source>
        <dbReference type="ARBA" id="ARBA00038076"/>
    </source>
</evidence>
<protein>
    <submittedName>
        <fullName evidence="10">FtsX-like permease family protein</fullName>
    </submittedName>
</protein>
<feature type="domain" description="ABC3 transporter permease C-terminal" evidence="9">
    <location>
        <begin position="274"/>
        <end position="387"/>
    </location>
</feature>
<feature type="transmembrane region" description="Helical" evidence="8">
    <location>
        <begin position="403"/>
        <end position="427"/>
    </location>
</feature>
<dbReference type="Proteomes" id="UP000471026">
    <property type="component" value="Unassembled WGS sequence"/>
</dbReference>
<feature type="domain" description="ABC3 transporter permease C-terminal" evidence="9">
    <location>
        <begin position="617"/>
        <end position="734"/>
    </location>
</feature>